<comment type="catalytic activity">
    <reaction evidence="8 9">
        <text>N-acetyl-L-glutamate + ATP = N-acetyl-L-glutamyl 5-phosphate + ADP</text>
        <dbReference type="Rhea" id="RHEA:14629"/>
        <dbReference type="ChEBI" id="CHEBI:30616"/>
        <dbReference type="ChEBI" id="CHEBI:44337"/>
        <dbReference type="ChEBI" id="CHEBI:57936"/>
        <dbReference type="ChEBI" id="CHEBI:456216"/>
        <dbReference type="EC" id="2.7.2.8"/>
    </reaction>
</comment>
<evidence type="ECO:0000256" key="4">
    <source>
        <dbReference type="ARBA" id="ARBA00022679"/>
    </source>
</evidence>
<dbReference type="SUPFAM" id="SSF53633">
    <property type="entry name" value="Carbamate kinase-like"/>
    <property type="match status" value="1"/>
</dbReference>
<evidence type="ECO:0000313" key="11">
    <source>
        <dbReference type="EMBL" id="EHO62612.1"/>
    </source>
</evidence>
<comment type="subcellular location">
    <subcellularLocation>
        <location evidence="9">Cytoplasm</location>
    </subcellularLocation>
</comment>
<dbReference type="GO" id="GO:0003991">
    <property type="term" value="F:acetylglutamate kinase activity"/>
    <property type="evidence" value="ECO:0007669"/>
    <property type="project" value="UniProtKB-UniRule"/>
</dbReference>
<evidence type="ECO:0000256" key="1">
    <source>
        <dbReference type="ARBA" id="ARBA00004828"/>
    </source>
</evidence>
<evidence type="ECO:0000256" key="7">
    <source>
        <dbReference type="ARBA" id="ARBA00022840"/>
    </source>
</evidence>
<feature type="domain" description="Aspartate/glutamate/uridylate kinase" evidence="10">
    <location>
        <begin position="25"/>
        <end position="261"/>
    </location>
</feature>
<dbReference type="HOGENOM" id="CLU_053680_0_0_9"/>
<proteinExistence type="inferred from homology"/>
<comment type="pathway">
    <text evidence="1 9">Amino-acid biosynthesis; L-arginine biosynthesis; N(2)-acetyl-L-ornithine from L-glutamate: step 2/4.</text>
</comment>
<keyword evidence="4 9" id="KW-0808">Transferase</keyword>
<evidence type="ECO:0000313" key="12">
    <source>
        <dbReference type="Proteomes" id="UP000003277"/>
    </source>
</evidence>
<keyword evidence="12" id="KW-1185">Reference proteome</keyword>
<feature type="binding site" evidence="9">
    <location>
        <begin position="65"/>
        <end position="66"/>
    </location>
    <ligand>
        <name>substrate</name>
    </ligand>
</feature>
<dbReference type="GO" id="GO:0042450">
    <property type="term" value="P:L-arginine biosynthetic process via ornithine"/>
    <property type="evidence" value="ECO:0007669"/>
    <property type="project" value="UniProtKB-UniRule"/>
</dbReference>
<comment type="caution">
    <text evidence="11">The sequence shown here is derived from an EMBL/GenBank/DDBJ whole genome shotgun (WGS) entry which is preliminary data.</text>
</comment>
<dbReference type="InterPro" id="IPR004662">
    <property type="entry name" value="AcgluKinase_fam"/>
</dbReference>
<dbReference type="NCBIfam" id="TIGR00761">
    <property type="entry name" value="argB"/>
    <property type="match status" value="1"/>
</dbReference>
<dbReference type="InterPro" id="IPR041727">
    <property type="entry name" value="NAGK-C"/>
</dbReference>
<dbReference type="GO" id="GO:0005524">
    <property type="term" value="F:ATP binding"/>
    <property type="evidence" value="ECO:0007669"/>
    <property type="project" value="UniProtKB-UniRule"/>
</dbReference>
<evidence type="ECO:0000256" key="5">
    <source>
        <dbReference type="ARBA" id="ARBA00022741"/>
    </source>
</evidence>
<accession>H1D1I9</accession>
<dbReference type="EC" id="2.7.2.8" evidence="9"/>
<dbReference type="GO" id="GO:0005737">
    <property type="term" value="C:cytoplasm"/>
    <property type="evidence" value="ECO:0007669"/>
    <property type="project" value="UniProtKB-SubCell"/>
</dbReference>
<organism evidence="11 12">
    <name type="scientific">Dialister succinatiphilus YIT 11850</name>
    <dbReference type="NCBI Taxonomy" id="742743"/>
    <lineage>
        <taxon>Bacteria</taxon>
        <taxon>Bacillati</taxon>
        <taxon>Bacillota</taxon>
        <taxon>Negativicutes</taxon>
        <taxon>Veillonellales</taxon>
        <taxon>Veillonellaceae</taxon>
        <taxon>Dialister</taxon>
    </lineage>
</organism>
<dbReference type="InterPro" id="IPR036393">
    <property type="entry name" value="AceGlu_kinase-like_sf"/>
</dbReference>
<protein>
    <recommendedName>
        <fullName evidence="9">Acetylglutamate kinase</fullName>
        <ecNumber evidence="9">2.7.2.8</ecNumber>
    </recommendedName>
    <alternativeName>
        <fullName evidence="9">N-acetyl-L-glutamate 5-phosphotransferase</fullName>
    </alternativeName>
    <alternativeName>
        <fullName evidence="9">NAG kinase</fullName>
        <shortName evidence="9">NAGK</shortName>
    </alternativeName>
</protein>
<dbReference type="UniPathway" id="UPA00068">
    <property type="reaction ID" value="UER00107"/>
</dbReference>
<dbReference type="Proteomes" id="UP000003277">
    <property type="component" value="Unassembled WGS sequence"/>
</dbReference>
<comment type="similarity">
    <text evidence="9">Belongs to the acetylglutamate kinase family. ArgB subfamily.</text>
</comment>
<evidence type="ECO:0000256" key="9">
    <source>
        <dbReference type="HAMAP-Rule" id="MF_00082"/>
    </source>
</evidence>
<dbReference type="PIRSF" id="PIRSF000728">
    <property type="entry name" value="NAGK"/>
    <property type="match status" value="1"/>
</dbReference>
<evidence type="ECO:0000259" key="10">
    <source>
        <dbReference type="Pfam" id="PF00696"/>
    </source>
</evidence>
<dbReference type="eggNOG" id="COG0548">
    <property type="taxonomic scope" value="Bacteria"/>
</dbReference>
<name>H1D1I9_9FIRM</name>
<dbReference type="STRING" id="742743.HMPREF9453_01477"/>
<keyword evidence="9" id="KW-0963">Cytoplasm</keyword>
<evidence type="ECO:0000256" key="8">
    <source>
        <dbReference type="ARBA" id="ARBA00048141"/>
    </source>
</evidence>
<dbReference type="PATRIC" id="fig|742743.3.peg.1509"/>
<dbReference type="AlphaFoldDB" id="H1D1I9"/>
<keyword evidence="2 9" id="KW-0055">Arginine biosynthesis</keyword>
<reference evidence="11 12" key="1">
    <citation type="submission" date="2011-11" db="EMBL/GenBank/DDBJ databases">
        <title>The Genome Sequence of Dialister succinatiphilus YIT 11850.</title>
        <authorList>
            <consortium name="The Broad Institute Genome Sequencing Platform"/>
            <person name="Earl A."/>
            <person name="Ward D."/>
            <person name="Feldgarden M."/>
            <person name="Gevers D."/>
            <person name="Morotomi M."/>
            <person name="Young S.K."/>
            <person name="Zeng Q."/>
            <person name="Gargeya S."/>
            <person name="Fitzgerald M."/>
            <person name="Haas B."/>
            <person name="Abouelleil A."/>
            <person name="Alvarado L."/>
            <person name="Arachchi H.M."/>
            <person name="Berlin A."/>
            <person name="Brown A."/>
            <person name="Chapman S.B."/>
            <person name="Dunbar C."/>
            <person name="Gearin G."/>
            <person name="Goldberg J."/>
            <person name="Griggs A."/>
            <person name="Gujja S."/>
            <person name="Heiman D."/>
            <person name="Howarth C."/>
            <person name="Lui A."/>
            <person name="MacDonald P.J.P."/>
            <person name="Montmayeur A."/>
            <person name="Murphy C."/>
            <person name="Neiman D."/>
            <person name="Pearson M."/>
            <person name="Priest M."/>
            <person name="Roberts A."/>
            <person name="Saif S."/>
            <person name="Shea T."/>
            <person name="Sisk P."/>
            <person name="Stolte C."/>
            <person name="Sykes S."/>
            <person name="Wortman J."/>
            <person name="Nusbaum C."/>
            <person name="Birren B."/>
        </authorList>
    </citation>
    <scope>NUCLEOTIDE SEQUENCE [LARGE SCALE GENOMIC DNA]</scope>
    <source>
        <strain evidence="11 12">YIT 11850</strain>
    </source>
</reference>
<keyword evidence="5 9" id="KW-0547">Nucleotide-binding</keyword>
<dbReference type="RefSeq" id="WP_008859971.1">
    <property type="nucleotide sequence ID" value="NZ_JH591188.1"/>
</dbReference>
<feature type="binding site" evidence="9">
    <location>
        <position position="87"/>
    </location>
    <ligand>
        <name>substrate</name>
    </ligand>
</feature>
<dbReference type="HAMAP" id="MF_00082">
    <property type="entry name" value="ArgB"/>
    <property type="match status" value="1"/>
</dbReference>
<comment type="function">
    <text evidence="9">Catalyzes the ATP-dependent phosphorylation of N-acetyl-L-glutamate.</text>
</comment>
<sequence>MNTSNAVRAEILTQAVPYIKEYTGKYVVAKYGGNAMTDPQLKKSVMQDILLLQLVGVKVILVHGGGPEISAMLKKLSIESHFENGLRVTDDDTMEVVQMVLAGKVNKSLAADLSALGGKAVGLCGIDGGLIKVHQKNEKLGHVGEIDEINTKILDDLLDGGFIPVISSIGIDDDGTPYNINADTAAAKIAAALHAESMVVMSNINGVLRDKDDENSLISQMSLADAEELKKSGIIAGGMIPKVDCCTNAVKEGVKKVFIINGEIPHAILIELLTDEGLGTMFTK</sequence>
<dbReference type="Gene3D" id="3.40.1160.10">
    <property type="entry name" value="Acetylglutamate kinase-like"/>
    <property type="match status" value="1"/>
</dbReference>
<dbReference type="CDD" id="cd04250">
    <property type="entry name" value="AAK_NAGK-C"/>
    <property type="match status" value="1"/>
</dbReference>
<dbReference type="PANTHER" id="PTHR23342:SF0">
    <property type="entry name" value="N-ACETYLGLUTAMATE SYNTHASE, MITOCHONDRIAL"/>
    <property type="match status" value="1"/>
</dbReference>
<gene>
    <name evidence="9" type="primary">argB</name>
    <name evidence="11" type="ORF">HMPREF9453_01477</name>
</gene>
<dbReference type="Pfam" id="PF00696">
    <property type="entry name" value="AA_kinase"/>
    <property type="match status" value="1"/>
</dbReference>
<keyword evidence="3 9" id="KW-0028">Amino-acid biosynthesis</keyword>
<feature type="site" description="Transition state stabilizer" evidence="9">
    <location>
        <position position="242"/>
    </location>
</feature>
<feature type="binding site" evidence="9">
    <location>
        <position position="179"/>
    </location>
    <ligand>
        <name>substrate</name>
    </ligand>
</feature>
<evidence type="ECO:0000256" key="2">
    <source>
        <dbReference type="ARBA" id="ARBA00022571"/>
    </source>
</evidence>
<evidence type="ECO:0000256" key="3">
    <source>
        <dbReference type="ARBA" id="ARBA00022605"/>
    </source>
</evidence>
<dbReference type="EMBL" id="ADLT01000049">
    <property type="protein sequence ID" value="EHO62612.1"/>
    <property type="molecule type" value="Genomic_DNA"/>
</dbReference>
<dbReference type="PANTHER" id="PTHR23342">
    <property type="entry name" value="N-ACETYLGLUTAMATE SYNTHASE"/>
    <property type="match status" value="1"/>
</dbReference>
<keyword evidence="6 9" id="KW-0418">Kinase</keyword>
<feature type="site" description="Transition state stabilizer" evidence="9">
    <location>
        <position position="30"/>
    </location>
</feature>
<evidence type="ECO:0000256" key="6">
    <source>
        <dbReference type="ARBA" id="ARBA00022777"/>
    </source>
</evidence>
<keyword evidence="7 9" id="KW-0067">ATP-binding</keyword>
<dbReference type="OrthoDB" id="9803155at2"/>
<dbReference type="InterPro" id="IPR001048">
    <property type="entry name" value="Asp/Glu/Uridylate_kinase"/>
</dbReference>
<dbReference type="FunFam" id="3.40.1160.10:FF:000004">
    <property type="entry name" value="Acetylglutamate kinase"/>
    <property type="match status" value="1"/>
</dbReference>
<dbReference type="InterPro" id="IPR037528">
    <property type="entry name" value="ArgB"/>
</dbReference>